<sequence>MDPVNIKPDNSIERRKHKYSELMYPTPITPSLLKNDGSKFPTSITPSLLKNDGSKFPESRNPKQCNVQFIAGLLAVRHRSEACSARTVYRWAPYPEPRGRSAVRTIEARRRF</sequence>
<organism evidence="1 2">
    <name type="scientific">Oryza sativa subsp. indica</name>
    <name type="common">Rice</name>
    <dbReference type="NCBI Taxonomy" id="39946"/>
    <lineage>
        <taxon>Eukaryota</taxon>
        <taxon>Viridiplantae</taxon>
        <taxon>Streptophyta</taxon>
        <taxon>Embryophyta</taxon>
        <taxon>Tracheophyta</taxon>
        <taxon>Spermatophyta</taxon>
        <taxon>Magnoliopsida</taxon>
        <taxon>Liliopsida</taxon>
        <taxon>Poales</taxon>
        <taxon>Poaceae</taxon>
        <taxon>BOP clade</taxon>
        <taxon>Oryzoideae</taxon>
        <taxon>Oryzeae</taxon>
        <taxon>Oryzinae</taxon>
        <taxon>Oryza</taxon>
        <taxon>Oryza sativa</taxon>
    </lineage>
</organism>
<protein>
    <submittedName>
        <fullName evidence="1">Uncharacterized protein</fullName>
    </submittedName>
</protein>
<dbReference type="Gramene" id="BGIOSGA022114-TA">
    <property type="protein sequence ID" value="BGIOSGA022114-PA"/>
    <property type="gene ID" value="BGIOSGA022114"/>
</dbReference>
<reference evidence="1 2" key="1">
    <citation type="journal article" date="2005" name="PLoS Biol.">
        <title>The genomes of Oryza sativa: a history of duplications.</title>
        <authorList>
            <person name="Yu J."/>
            <person name="Wang J."/>
            <person name="Lin W."/>
            <person name="Li S."/>
            <person name="Li H."/>
            <person name="Zhou J."/>
            <person name="Ni P."/>
            <person name="Dong W."/>
            <person name="Hu S."/>
            <person name="Zeng C."/>
            <person name="Zhang J."/>
            <person name="Zhang Y."/>
            <person name="Li R."/>
            <person name="Xu Z."/>
            <person name="Li S."/>
            <person name="Li X."/>
            <person name="Zheng H."/>
            <person name="Cong L."/>
            <person name="Lin L."/>
            <person name="Yin J."/>
            <person name="Geng J."/>
            <person name="Li G."/>
            <person name="Shi J."/>
            <person name="Liu J."/>
            <person name="Lv H."/>
            <person name="Li J."/>
            <person name="Wang J."/>
            <person name="Deng Y."/>
            <person name="Ran L."/>
            <person name="Shi X."/>
            <person name="Wang X."/>
            <person name="Wu Q."/>
            <person name="Li C."/>
            <person name="Ren X."/>
            <person name="Wang J."/>
            <person name="Wang X."/>
            <person name="Li D."/>
            <person name="Liu D."/>
            <person name="Zhang X."/>
            <person name="Ji Z."/>
            <person name="Zhao W."/>
            <person name="Sun Y."/>
            <person name="Zhang Z."/>
            <person name="Bao J."/>
            <person name="Han Y."/>
            <person name="Dong L."/>
            <person name="Ji J."/>
            <person name="Chen P."/>
            <person name="Wu S."/>
            <person name="Liu J."/>
            <person name="Xiao Y."/>
            <person name="Bu D."/>
            <person name="Tan J."/>
            <person name="Yang L."/>
            <person name="Ye C."/>
            <person name="Zhang J."/>
            <person name="Xu J."/>
            <person name="Zhou Y."/>
            <person name="Yu Y."/>
            <person name="Zhang B."/>
            <person name="Zhuang S."/>
            <person name="Wei H."/>
            <person name="Liu B."/>
            <person name="Lei M."/>
            <person name="Yu H."/>
            <person name="Li Y."/>
            <person name="Xu H."/>
            <person name="Wei S."/>
            <person name="He X."/>
            <person name="Fang L."/>
            <person name="Zhang Z."/>
            <person name="Zhang Y."/>
            <person name="Huang X."/>
            <person name="Su Z."/>
            <person name="Tong W."/>
            <person name="Li J."/>
            <person name="Tong Z."/>
            <person name="Li S."/>
            <person name="Ye J."/>
            <person name="Wang L."/>
            <person name="Fang L."/>
            <person name="Lei T."/>
            <person name="Chen C."/>
            <person name="Chen H."/>
            <person name="Xu Z."/>
            <person name="Li H."/>
            <person name="Huang H."/>
            <person name="Zhang F."/>
            <person name="Xu H."/>
            <person name="Li N."/>
            <person name="Zhao C."/>
            <person name="Li S."/>
            <person name="Dong L."/>
            <person name="Huang Y."/>
            <person name="Li L."/>
            <person name="Xi Y."/>
            <person name="Qi Q."/>
            <person name="Li W."/>
            <person name="Zhang B."/>
            <person name="Hu W."/>
            <person name="Zhang Y."/>
            <person name="Tian X."/>
            <person name="Jiao Y."/>
            <person name="Liang X."/>
            <person name="Jin J."/>
            <person name="Gao L."/>
            <person name="Zheng W."/>
            <person name="Hao B."/>
            <person name="Liu S."/>
            <person name="Wang W."/>
            <person name="Yuan L."/>
            <person name="Cao M."/>
            <person name="McDermott J."/>
            <person name="Samudrala R."/>
            <person name="Wang J."/>
            <person name="Wong G.K."/>
            <person name="Yang H."/>
        </authorList>
    </citation>
    <scope>NUCLEOTIDE SEQUENCE [LARGE SCALE GENOMIC DNA]</scope>
    <source>
        <strain evidence="2">cv. 93-11</strain>
    </source>
</reference>
<dbReference type="Proteomes" id="UP000007015">
    <property type="component" value="Chromosome 6"/>
</dbReference>
<evidence type="ECO:0000313" key="1">
    <source>
        <dbReference type="EMBL" id="EAY99301.1"/>
    </source>
</evidence>
<proteinExistence type="predicted"/>
<keyword evidence="2" id="KW-1185">Reference proteome</keyword>
<dbReference type="EMBL" id="CM000131">
    <property type="protein sequence ID" value="EAY99301.1"/>
    <property type="molecule type" value="Genomic_DNA"/>
</dbReference>
<dbReference type="HOGENOM" id="CLU_172141_0_0_1"/>
<evidence type="ECO:0000313" key="2">
    <source>
        <dbReference type="Proteomes" id="UP000007015"/>
    </source>
</evidence>
<name>A2Y891_ORYSI</name>
<accession>A2Y891</accession>
<gene>
    <name evidence="1" type="ORF">OsI_21268</name>
</gene>
<dbReference type="AlphaFoldDB" id="A2Y891"/>